<proteinExistence type="predicted"/>
<dbReference type="AlphaFoldDB" id="A0A0F9F9Q3"/>
<dbReference type="EMBL" id="LAZR01024411">
    <property type="protein sequence ID" value="KKL75221.1"/>
    <property type="molecule type" value="Genomic_DNA"/>
</dbReference>
<name>A0A0F9F9Q3_9ZZZZ</name>
<protein>
    <submittedName>
        <fullName evidence="1">Uncharacterized protein</fullName>
    </submittedName>
</protein>
<gene>
    <name evidence="1" type="ORF">LCGC14_2057050</name>
</gene>
<comment type="caution">
    <text evidence="1">The sequence shown here is derived from an EMBL/GenBank/DDBJ whole genome shotgun (WGS) entry which is preliminary data.</text>
</comment>
<reference evidence="1" key="1">
    <citation type="journal article" date="2015" name="Nature">
        <title>Complex archaea that bridge the gap between prokaryotes and eukaryotes.</title>
        <authorList>
            <person name="Spang A."/>
            <person name="Saw J.H."/>
            <person name="Jorgensen S.L."/>
            <person name="Zaremba-Niedzwiedzka K."/>
            <person name="Martijn J."/>
            <person name="Lind A.E."/>
            <person name="van Eijk R."/>
            <person name="Schleper C."/>
            <person name="Guy L."/>
            <person name="Ettema T.J."/>
        </authorList>
    </citation>
    <scope>NUCLEOTIDE SEQUENCE</scope>
</reference>
<sequence length="173" mass="19147">MNRLTKELTALSNLLVTAPGVESTVLDFNLARRSGVVINRIDSLMNIDVAAGDITIDAAQEVDLDPDNTDVWTGAVLLADNLDMDSSRLIRHRFQSISRNGTAEAVTYPQAWMWHDYTNLALEERPLSITNLRHHLRLVQTIGSGDINGLVIVTYVIVELTLQELGIVNAGRR</sequence>
<accession>A0A0F9F9Q3</accession>
<organism evidence="1">
    <name type="scientific">marine sediment metagenome</name>
    <dbReference type="NCBI Taxonomy" id="412755"/>
    <lineage>
        <taxon>unclassified sequences</taxon>
        <taxon>metagenomes</taxon>
        <taxon>ecological metagenomes</taxon>
    </lineage>
</organism>
<evidence type="ECO:0000313" key="1">
    <source>
        <dbReference type="EMBL" id="KKL75221.1"/>
    </source>
</evidence>